<sequence length="87" mass="9767">MKTQFFKNAMPFAVAALGIIGAFTTTSMQSAEKEMVLVDAYNPSNCQDIVKQCDNQERTYICSFNGNQLYAKDNIGNCTETLWQEQP</sequence>
<dbReference type="OrthoDB" id="1361249at2"/>
<gene>
    <name evidence="1" type="ORF">BKM63_14475</name>
</gene>
<keyword evidence="2" id="KW-1185">Reference proteome</keyword>
<evidence type="ECO:0000313" key="1">
    <source>
        <dbReference type="EMBL" id="OIV41718.1"/>
    </source>
</evidence>
<dbReference type="EMBL" id="MLFK01000007">
    <property type="protein sequence ID" value="OIV41718.1"/>
    <property type="molecule type" value="Genomic_DNA"/>
</dbReference>
<proteinExistence type="predicted"/>
<organism evidence="1 2">
    <name type="scientific">Flavobacterium johnsoniae</name>
    <name type="common">Cytophaga johnsonae</name>
    <dbReference type="NCBI Taxonomy" id="986"/>
    <lineage>
        <taxon>Bacteria</taxon>
        <taxon>Pseudomonadati</taxon>
        <taxon>Bacteroidota</taxon>
        <taxon>Flavobacteriia</taxon>
        <taxon>Flavobacteriales</taxon>
        <taxon>Flavobacteriaceae</taxon>
        <taxon>Flavobacterium</taxon>
    </lineage>
</organism>
<dbReference type="Proteomes" id="UP000182826">
    <property type="component" value="Unassembled WGS sequence"/>
</dbReference>
<evidence type="ECO:0000313" key="2">
    <source>
        <dbReference type="Proteomes" id="UP000182826"/>
    </source>
</evidence>
<accession>A0A1J7BSP7</accession>
<comment type="caution">
    <text evidence="1">The sequence shown here is derived from an EMBL/GenBank/DDBJ whole genome shotgun (WGS) entry which is preliminary data.</text>
</comment>
<dbReference type="RefSeq" id="WP_026983230.1">
    <property type="nucleotide sequence ID" value="NZ_MLFK01000007.1"/>
</dbReference>
<dbReference type="AlphaFoldDB" id="A0A1J7BSP7"/>
<protein>
    <submittedName>
        <fullName evidence="1">Uncharacterized protein</fullName>
    </submittedName>
</protein>
<name>A0A1J7BSP7_FLAJO</name>
<reference evidence="1 2" key="1">
    <citation type="submission" date="2016-10" db="EMBL/GenBank/DDBJ databases">
        <title>Draft Genome Sequence of Rhizobacteria Flavobacterium johnsoniae CI04.</title>
        <authorList>
            <person name="Bravo J.I."/>
            <person name="Lozano G.L."/>
            <person name="Handelsman J."/>
        </authorList>
    </citation>
    <scope>NUCLEOTIDE SEQUENCE [LARGE SCALE GENOMIC DNA]</scope>
    <source>
        <strain evidence="1 2">CI04</strain>
    </source>
</reference>